<name>A0A9D2H4G7_9MICO</name>
<feature type="region of interest" description="Disordered" evidence="1">
    <location>
        <begin position="37"/>
        <end position="133"/>
    </location>
</feature>
<gene>
    <name evidence="2" type="ORF">H9800_06050</name>
</gene>
<evidence type="ECO:0000313" key="3">
    <source>
        <dbReference type="Proteomes" id="UP000824220"/>
    </source>
</evidence>
<evidence type="ECO:0000313" key="2">
    <source>
        <dbReference type="EMBL" id="HJA04408.1"/>
    </source>
</evidence>
<dbReference type="AlphaFoldDB" id="A0A9D2H4G7"/>
<evidence type="ECO:0000256" key="1">
    <source>
        <dbReference type="SAM" id="MobiDB-lite"/>
    </source>
</evidence>
<sequence length="293" mass="29639">MLIETVVLFAFMSSDNSTARCSVDEIELGLCEAGGDPGLAIGGHQQQPGSQPPAPEAPAPPGPPGGHTQPIVGPSPGTAPETPAGPSGEPGGWQCLDPAQQVIGSTCLTDPTPDPDPEPSAEPEPGAQPPAIPPITAYDVAVFVPAPAAPTIEPFGVAIARAPMNVAVSAASQTVGGELFGLPMSVTFTPELLTIDYGDGTVAEVAQAAPTWEQLGQEQLSPTATSHTYAERGTAAVSVDVSYSAVVDFGPWGVHPVGGYVVAEGPATDVRIYEKQSYLVAQTCAENPSGPGC</sequence>
<reference evidence="2" key="1">
    <citation type="journal article" date="2021" name="PeerJ">
        <title>Extensive microbial diversity within the chicken gut microbiome revealed by metagenomics and culture.</title>
        <authorList>
            <person name="Gilroy R."/>
            <person name="Ravi A."/>
            <person name="Getino M."/>
            <person name="Pursley I."/>
            <person name="Horton D.L."/>
            <person name="Alikhan N.F."/>
            <person name="Baker D."/>
            <person name="Gharbi K."/>
            <person name="Hall N."/>
            <person name="Watson M."/>
            <person name="Adriaenssens E.M."/>
            <person name="Foster-Nyarko E."/>
            <person name="Jarju S."/>
            <person name="Secka A."/>
            <person name="Antonio M."/>
            <person name="Oren A."/>
            <person name="Chaudhuri R.R."/>
            <person name="La Ragione R."/>
            <person name="Hildebrand F."/>
            <person name="Pallen M.J."/>
        </authorList>
    </citation>
    <scope>NUCLEOTIDE SEQUENCE</scope>
    <source>
        <strain evidence="2">ChiHjej8B7-3636</strain>
    </source>
</reference>
<comment type="caution">
    <text evidence="2">The sequence shown here is derived from an EMBL/GenBank/DDBJ whole genome shotgun (WGS) entry which is preliminary data.</text>
</comment>
<accession>A0A9D2H4G7</accession>
<feature type="compositionally biased region" description="Pro residues" evidence="1">
    <location>
        <begin position="122"/>
        <end position="133"/>
    </location>
</feature>
<dbReference type="EMBL" id="DXAM01000084">
    <property type="protein sequence ID" value="HJA04408.1"/>
    <property type="molecule type" value="Genomic_DNA"/>
</dbReference>
<protein>
    <submittedName>
        <fullName evidence="2">Uncharacterized protein</fullName>
    </submittedName>
</protein>
<organism evidence="2 3">
    <name type="scientific">Candidatus Microbacterium stercoravium</name>
    <dbReference type="NCBI Taxonomy" id="2838697"/>
    <lineage>
        <taxon>Bacteria</taxon>
        <taxon>Bacillati</taxon>
        <taxon>Actinomycetota</taxon>
        <taxon>Actinomycetes</taxon>
        <taxon>Micrococcales</taxon>
        <taxon>Microbacteriaceae</taxon>
        <taxon>Microbacterium</taxon>
    </lineage>
</organism>
<feature type="compositionally biased region" description="Pro residues" evidence="1">
    <location>
        <begin position="50"/>
        <end position="64"/>
    </location>
</feature>
<reference evidence="2" key="2">
    <citation type="submission" date="2021-04" db="EMBL/GenBank/DDBJ databases">
        <authorList>
            <person name="Gilroy R."/>
        </authorList>
    </citation>
    <scope>NUCLEOTIDE SEQUENCE</scope>
    <source>
        <strain evidence="2">ChiHjej8B7-3636</strain>
    </source>
</reference>
<dbReference type="Proteomes" id="UP000824220">
    <property type="component" value="Unassembled WGS sequence"/>
</dbReference>
<proteinExistence type="predicted"/>